<proteinExistence type="predicted"/>
<keyword evidence="1" id="KW-1133">Transmembrane helix</keyword>
<comment type="caution">
    <text evidence="2">The sequence shown here is derived from an EMBL/GenBank/DDBJ whole genome shotgun (WGS) entry which is preliminary data.</text>
</comment>
<gene>
    <name evidence="2" type="ORF">ADL17_17700</name>
</gene>
<evidence type="ECO:0000256" key="1">
    <source>
        <dbReference type="SAM" id="Phobius"/>
    </source>
</evidence>
<dbReference type="Proteomes" id="UP000053246">
    <property type="component" value="Unassembled WGS sequence"/>
</dbReference>
<organism evidence="2 3">
    <name type="scientific">Micromonospora maris</name>
    <dbReference type="NCBI Taxonomy" id="1003110"/>
    <lineage>
        <taxon>Bacteria</taxon>
        <taxon>Bacillati</taxon>
        <taxon>Actinomycetota</taxon>
        <taxon>Actinomycetes</taxon>
        <taxon>Micromonosporales</taxon>
        <taxon>Micromonosporaceae</taxon>
        <taxon>Micromonospora</taxon>
    </lineage>
</organism>
<keyword evidence="3" id="KW-1185">Reference proteome</keyword>
<feature type="transmembrane region" description="Helical" evidence="1">
    <location>
        <begin position="54"/>
        <end position="85"/>
    </location>
</feature>
<protein>
    <submittedName>
        <fullName evidence="2">Uncharacterized protein</fullName>
    </submittedName>
</protein>
<dbReference type="EMBL" id="LMWI01000002">
    <property type="protein sequence ID" value="KUJ44961.1"/>
    <property type="molecule type" value="Genomic_DNA"/>
</dbReference>
<keyword evidence="1" id="KW-0472">Membrane</keyword>
<sequence>MPSWLTLLGGWLLLMSGGLGLWRGATLLLRGGSEARDHSGRDSRLVLMESGGQALLGAAFLLGGIWVHLIWPALLLLTVACVYGIRSWLRTRRHRSSPSVPGQPPG</sequence>
<evidence type="ECO:0000313" key="2">
    <source>
        <dbReference type="EMBL" id="KUJ44961.1"/>
    </source>
</evidence>
<evidence type="ECO:0000313" key="3">
    <source>
        <dbReference type="Proteomes" id="UP000053246"/>
    </source>
</evidence>
<accession>A0A9X0I175</accession>
<name>A0A9X0I175_9ACTN</name>
<dbReference type="RefSeq" id="WP_013734255.1">
    <property type="nucleotide sequence ID" value="NZ_LMWI01000002.1"/>
</dbReference>
<reference evidence="2 3" key="1">
    <citation type="submission" date="2015-10" db="EMBL/GenBank/DDBJ databases">
        <authorList>
            <person name="Ju K.-S."/>
            <person name="Doroghazi J.R."/>
            <person name="Metcalf W.W."/>
        </authorList>
    </citation>
    <scope>NUCLEOTIDE SEQUENCE [LARGE SCALE GENOMIC DNA]</scope>
    <source>
        <strain evidence="2 3">NRRL B-24793</strain>
    </source>
</reference>
<keyword evidence="1" id="KW-0812">Transmembrane</keyword>
<dbReference type="AlphaFoldDB" id="A0A9X0I175"/>